<accession>A0A1H3LN79</accession>
<reference evidence="1 2" key="1">
    <citation type="submission" date="2016-10" db="EMBL/GenBank/DDBJ databases">
        <authorList>
            <person name="de Groot N.N."/>
        </authorList>
    </citation>
    <scope>NUCLEOTIDE SEQUENCE [LARGE SCALE GENOMIC DNA]</scope>
    <source>
        <strain evidence="1 2">DSM 26880</strain>
    </source>
</reference>
<name>A0A1H3LN79_9RHOB</name>
<protein>
    <recommendedName>
        <fullName evidence="3">DUF2948 domain-containing protein</fullName>
    </recommendedName>
</protein>
<gene>
    <name evidence="1" type="ORF">SAMN05444340_11386</name>
</gene>
<dbReference type="OrthoDB" id="9806367at2"/>
<dbReference type="STRING" id="321339.SAMN05444340_11386"/>
<organism evidence="1 2">
    <name type="scientific">Citreimonas salinaria</name>
    <dbReference type="NCBI Taxonomy" id="321339"/>
    <lineage>
        <taxon>Bacteria</taxon>
        <taxon>Pseudomonadati</taxon>
        <taxon>Pseudomonadota</taxon>
        <taxon>Alphaproteobacteria</taxon>
        <taxon>Rhodobacterales</taxon>
        <taxon>Roseobacteraceae</taxon>
        <taxon>Citreimonas</taxon>
    </lineage>
</organism>
<dbReference type="Pfam" id="PF11164">
    <property type="entry name" value="DUF2948"/>
    <property type="match status" value="1"/>
</dbReference>
<evidence type="ECO:0000313" key="1">
    <source>
        <dbReference type="EMBL" id="SDY65305.1"/>
    </source>
</evidence>
<dbReference type="RefSeq" id="WP_089884367.1">
    <property type="nucleotide sequence ID" value="NZ_FNPF01000013.1"/>
</dbReference>
<dbReference type="InterPro" id="IPR021335">
    <property type="entry name" value="DUF2948"/>
</dbReference>
<sequence length="161" mass="17527">MSQDARFEDASEAPLRLVAFDDEDLQVISALVQDSVLQGADIQWRPRERRLAFLLNRLRHEDVAAARAAGRPVERVRTVLTIEGAQHVASQGFDRDDTDTVLSVLSIAFEPGDLPAGDVIVTLAGDGAIRARVEAIEVALRDVTRPYLAPSGHVPDHGVDL</sequence>
<keyword evidence="2" id="KW-1185">Reference proteome</keyword>
<evidence type="ECO:0008006" key="3">
    <source>
        <dbReference type="Google" id="ProtNLM"/>
    </source>
</evidence>
<proteinExistence type="predicted"/>
<dbReference type="AlphaFoldDB" id="A0A1H3LN79"/>
<evidence type="ECO:0000313" key="2">
    <source>
        <dbReference type="Proteomes" id="UP000199286"/>
    </source>
</evidence>
<dbReference type="EMBL" id="FNPF01000013">
    <property type="protein sequence ID" value="SDY65305.1"/>
    <property type="molecule type" value="Genomic_DNA"/>
</dbReference>
<dbReference type="Proteomes" id="UP000199286">
    <property type="component" value="Unassembled WGS sequence"/>
</dbReference>